<dbReference type="KEGG" id="som:SOMG_02672"/>
<dbReference type="RefSeq" id="XP_056037955.1">
    <property type="nucleotide sequence ID" value="XM_056181463.1"/>
</dbReference>
<dbReference type="InterPro" id="IPR050935">
    <property type="entry name" value="Bromo_chromatin_reader"/>
</dbReference>
<dbReference type="Pfam" id="PF17035">
    <property type="entry name" value="BET"/>
    <property type="match status" value="1"/>
</dbReference>
<feature type="domain" description="NET" evidence="6">
    <location>
        <begin position="576"/>
        <end position="656"/>
    </location>
</feature>
<feature type="region of interest" description="Disordered" evidence="4">
    <location>
        <begin position="344"/>
        <end position="387"/>
    </location>
</feature>
<dbReference type="GO" id="GO:0040029">
    <property type="term" value="P:epigenetic regulation of gene expression"/>
    <property type="evidence" value="ECO:0007669"/>
    <property type="project" value="UniProtKB-ARBA"/>
</dbReference>
<dbReference type="PROSITE" id="PS00633">
    <property type="entry name" value="BROMODOMAIN_1"/>
    <property type="match status" value="1"/>
</dbReference>
<name>A0AAF0AWI9_9SCHI</name>
<sequence length="733" mass="82831">MNSENIISVKSSQGKVNIANDFGKHSMGSMNVSNIDITVTHPYSAETASINKTGLGKIHDSTFTPRSPEPSMNGEDKKASYFSGNENEDEALDLFGDNEFEEESLPYQDNDYSSQYLHPTPPYTNYDDESPSSPSQPSEGAGKKHILETNASTQADVNETPIKRQRYEHEPSYHPTRGQPEQQEPLPTDMQTNSKLPVVPPFSEKVSNTAGGKAQVITNMQDSAVDESEYVSPKEYPPMTKEQHKYIHAMLRQLRRGRDSIPFRAPVDPIKQNIPDYPTIVMRPMDLGSIQKKFSSGQYASAENFIDDMNLMFENCFLYNGTESPVGVMGKNLQATFERQLKQLPSPYVTSSSRPGRRPRNVPAATRPTSSRTRRQSALSSGRDNVYDLKPHRRKDAAEMKFCQSVLKELLKRQHESYAYPFYKPVNPIACGCPDYYKIIKHPMDLCTMQNKLNHNEYASLKAFEADMLLMFKNCYKFNPAGTPVHIMGKKLESVFQKLWAEQPDFDSETLSSLSSVNPDYYYGDNDVFDSADEFMEDDGEEFEAVNRQIYRLQSTLRAMKTRARPSSASHRSRSRSLSIDQFPPITYEMQNELAEQCNYLTADQLTHVAEILRSALPHLRKTDEIEIDVSSMPPDVFFKVYYFVCKGDESAADYILMSPQPQKEERKGRALSENEQAEKIRQLRAQLDRFAGITNQNKGLNNSSAAYQSKAFATDESSSEDDGESSESSNSA</sequence>
<dbReference type="InterPro" id="IPR043509">
    <property type="entry name" value="Bromo_Brdt_II"/>
</dbReference>
<dbReference type="PROSITE" id="PS51525">
    <property type="entry name" value="NET"/>
    <property type="match status" value="1"/>
</dbReference>
<evidence type="ECO:0000259" key="5">
    <source>
        <dbReference type="PROSITE" id="PS50014"/>
    </source>
</evidence>
<evidence type="ECO:0000313" key="7">
    <source>
        <dbReference type="EMBL" id="WBW73712.1"/>
    </source>
</evidence>
<feature type="domain" description="Bromo" evidence="5">
    <location>
        <begin position="255"/>
        <end position="327"/>
    </location>
</feature>
<dbReference type="PRINTS" id="PR00503">
    <property type="entry name" value="BROMODOMAIN"/>
</dbReference>
<feature type="region of interest" description="Disordered" evidence="4">
    <location>
        <begin position="169"/>
        <end position="191"/>
    </location>
</feature>
<dbReference type="AlphaFoldDB" id="A0AAF0AWI9"/>
<evidence type="ECO:0000313" key="8">
    <source>
        <dbReference type="Proteomes" id="UP001212411"/>
    </source>
</evidence>
<dbReference type="GO" id="GO:0005634">
    <property type="term" value="C:nucleus"/>
    <property type="evidence" value="ECO:0007669"/>
    <property type="project" value="TreeGrafter"/>
</dbReference>
<keyword evidence="2 3" id="KW-0103">Bromodomain</keyword>
<evidence type="ECO:0000256" key="1">
    <source>
        <dbReference type="ARBA" id="ARBA00022737"/>
    </source>
</evidence>
<feature type="region of interest" description="Disordered" evidence="4">
    <location>
        <begin position="695"/>
        <end position="733"/>
    </location>
</feature>
<feature type="region of interest" description="Disordered" evidence="4">
    <location>
        <begin position="108"/>
        <end position="143"/>
    </location>
</feature>
<evidence type="ECO:0000256" key="4">
    <source>
        <dbReference type="SAM" id="MobiDB-lite"/>
    </source>
</evidence>
<dbReference type="InterPro" id="IPR027353">
    <property type="entry name" value="NET_dom"/>
</dbReference>
<proteinExistence type="predicted"/>
<dbReference type="PROSITE" id="PS50014">
    <property type="entry name" value="BROMODOMAIN_2"/>
    <property type="match status" value="2"/>
</dbReference>
<keyword evidence="8" id="KW-1185">Reference proteome</keyword>
<dbReference type="CDD" id="cd05498">
    <property type="entry name" value="Bromo_Brdt_II_like"/>
    <property type="match status" value="1"/>
</dbReference>
<dbReference type="SMART" id="SM00297">
    <property type="entry name" value="BROMO"/>
    <property type="match status" value="2"/>
</dbReference>
<evidence type="ECO:0000256" key="2">
    <source>
        <dbReference type="ARBA" id="ARBA00023117"/>
    </source>
</evidence>
<dbReference type="EMBL" id="CP115612">
    <property type="protein sequence ID" value="WBW73712.1"/>
    <property type="molecule type" value="Genomic_DNA"/>
</dbReference>
<dbReference type="Gene3D" id="1.20.920.10">
    <property type="entry name" value="Bromodomain-like"/>
    <property type="match status" value="2"/>
</dbReference>
<dbReference type="GO" id="GO:0000785">
    <property type="term" value="C:chromatin"/>
    <property type="evidence" value="ECO:0007669"/>
    <property type="project" value="TreeGrafter"/>
</dbReference>
<dbReference type="Pfam" id="PF00439">
    <property type="entry name" value="Bromodomain"/>
    <property type="match status" value="2"/>
</dbReference>
<dbReference type="InterPro" id="IPR036427">
    <property type="entry name" value="Bromodomain-like_sf"/>
</dbReference>
<feature type="compositionally biased region" description="Polar residues" evidence="4">
    <location>
        <begin position="695"/>
        <end position="708"/>
    </location>
</feature>
<gene>
    <name evidence="7" type="primary">bdf2</name>
    <name evidence="7" type="ORF">SOMG_02672</name>
</gene>
<feature type="domain" description="Bromo" evidence="5">
    <location>
        <begin position="414"/>
        <end position="486"/>
    </location>
</feature>
<dbReference type="Gene3D" id="1.20.1270.220">
    <property type="match status" value="1"/>
</dbReference>
<dbReference type="SUPFAM" id="SSF47370">
    <property type="entry name" value="Bromodomain"/>
    <property type="match status" value="2"/>
</dbReference>
<feature type="region of interest" description="Disordered" evidence="4">
    <location>
        <begin position="55"/>
        <end position="82"/>
    </location>
</feature>
<organism evidence="7 8">
    <name type="scientific">Schizosaccharomyces osmophilus</name>
    <dbReference type="NCBI Taxonomy" id="2545709"/>
    <lineage>
        <taxon>Eukaryota</taxon>
        <taxon>Fungi</taxon>
        <taxon>Dikarya</taxon>
        <taxon>Ascomycota</taxon>
        <taxon>Taphrinomycotina</taxon>
        <taxon>Schizosaccharomycetes</taxon>
        <taxon>Schizosaccharomycetales</taxon>
        <taxon>Schizosaccharomycetaceae</taxon>
        <taxon>Schizosaccharomyces</taxon>
    </lineage>
</organism>
<keyword evidence="1" id="KW-0677">Repeat</keyword>
<dbReference type="GeneID" id="80876152"/>
<reference evidence="7 8" key="1">
    <citation type="journal article" date="2023" name="G3 (Bethesda)">
        <title>A high-quality reference genome for the fission yeast Schizosaccharomyces osmophilus.</title>
        <authorList>
            <person name="Jia G.S."/>
            <person name="Zhang W.C."/>
            <person name="Liang Y."/>
            <person name="Liu X.H."/>
            <person name="Rhind N."/>
            <person name="Pidoux A."/>
            <person name="Brysch-Herzberg M."/>
            <person name="Du L.L."/>
        </authorList>
    </citation>
    <scope>NUCLEOTIDE SEQUENCE [LARGE SCALE GENOMIC DNA]</scope>
    <source>
        <strain evidence="7 8">CBS 15793</strain>
    </source>
</reference>
<dbReference type="InterPro" id="IPR038336">
    <property type="entry name" value="NET_sf"/>
</dbReference>
<accession>A0AAF0AWI9</accession>
<dbReference type="InterPro" id="IPR001487">
    <property type="entry name" value="Bromodomain"/>
</dbReference>
<protein>
    <submittedName>
        <fullName evidence="7">BET family double bromodomain protein Bdf2</fullName>
    </submittedName>
</protein>
<evidence type="ECO:0000256" key="3">
    <source>
        <dbReference type="PROSITE-ProRule" id="PRU00035"/>
    </source>
</evidence>
<evidence type="ECO:0000259" key="6">
    <source>
        <dbReference type="PROSITE" id="PS51525"/>
    </source>
</evidence>
<dbReference type="Proteomes" id="UP001212411">
    <property type="component" value="Chromosome 2"/>
</dbReference>
<dbReference type="PANTHER" id="PTHR22880:SF242">
    <property type="entry name" value="BROMODOMAIN-CONTAINING PROTEIN C631.02"/>
    <property type="match status" value="1"/>
</dbReference>
<dbReference type="InterPro" id="IPR018359">
    <property type="entry name" value="Bromodomain_CS"/>
</dbReference>
<dbReference type="PANTHER" id="PTHR22880">
    <property type="entry name" value="FALZ-RELATED BROMODOMAIN-CONTAINING PROTEINS"/>
    <property type="match status" value="1"/>
</dbReference>
<dbReference type="CDD" id="cd05500">
    <property type="entry name" value="Bromo_BDF1_2_I"/>
    <property type="match status" value="1"/>
</dbReference>